<dbReference type="EMBL" id="CAJJDP010000028">
    <property type="protein sequence ID" value="CAD8153666.1"/>
    <property type="molecule type" value="Genomic_DNA"/>
</dbReference>
<dbReference type="Proteomes" id="UP000683925">
    <property type="component" value="Unassembled WGS sequence"/>
</dbReference>
<accession>A0A8S1TRW6</accession>
<evidence type="ECO:0000313" key="1">
    <source>
        <dbReference type="EMBL" id="CAD8153666.1"/>
    </source>
</evidence>
<dbReference type="OrthoDB" id="287205at2759"/>
<gene>
    <name evidence="1" type="ORF">POCTA_138.1.T0280119</name>
</gene>
<protein>
    <submittedName>
        <fullName evidence="1">Uncharacterized protein</fullName>
    </submittedName>
</protein>
<keyword evidence="2" id="KW-1185">Reference proteome</keyword>
<sequence length="84" mass="10029">MKGFCNFQKILLHYSRLNTQCTRVQLRIANQQVNKQFRCCSMISSLQYFTFSKTNLLGFIDLLDIHKILIQLEVENWSKKMIRV</sequence>
<organism evidence="1 2">
    <name type="scientific">Paramecium octaurelia</name>
    <dbReference type="NCBI Taxonomy" id="43137"/>
    <lineage>
        <taxon>Eukaryota</taxon>
        <taxon>Sar</taxon>
        <taxon>Alveolata</taxon>
        <taxon>Ciliophora</taxon>
        <taxon>Intramacronucleata</taxon>
        <taxon>Oligohymenophorea</taxon>
        <taxon>Peniculida</taxon>
        <taxon>Parameciidae</taxon>
        <taxon>Paramecium</taxon>
    </lineage>
</organism>
<reference evidence="1" key="1">
    <citation type="submission" date="2021-01" db="EMBL/GenBank/DDBJ databases">
        <authorList>
            <consortium name="Genoscope - CEA"/>
            <person name="William W."/>
        </authorList>
    </citation>
    <scope>NUCLEOTIDE SEQUENCE</scope>
</reference>
<name>A0A8S1TRW6_PAROT</name>
<dbReference type="AlphaFoldDB" id="A0A8S1TRW6"/>
<evidence type="ECO:0000313" key="2">
    <source>
        <dbReference type="Proteomes" id="UP000683925"/>
    </source>
</evidence>
<dbReference type="OMA" id="HYSRLNT"/>
<comment type="caution">
    <text evidence="1">The sequence shown here is derived from an EMBL/GenBank/DDBJ whole genome shotgun (WGS) entry which is preliminary data.</text>
</comment>
<proteinExistence type="predicted"/>